<keyword evidence="3" id="KW-1185">Reference proteome</keyword>
<organism evidence="2 3">
    <name type="scientific">Blastopirellula retiformator</name>
    <dbReference type="NCBI Taxonomy" id="2527970"/>
    <lineage>
        <taxon>Bacteria</taxon>
        <taxon>Pseudomonadati</taxon>
        <taxon>Planctomycetota</taxon>
        <taxon>Planctomycetia</taxon>
        <taxon>Pirellulales</taxon>
        <taxon>Pirellulaceae</taxon>
        <taxon>Blastopirellula</taxon>
    </lineage>
</organism>
<feature type="repeat" description="TPR" evidence="1">
    <location>
        <begin position="18"/>
        <end position="51"/>
    </location>
</feature>
<protein>
    <submittedName>
        <fullName evidence="2">Uncharacterized protein</fullName>
    </submittedName>
</protein>
<dbReference type="EMBL" id="SJPF01000004">
    <property type="protein sequence ID" value="TWT31460.1"/>
    <property type="molecule type" value="Genomic_DNA"/>
</dbReference>
<accession>A0A5C5V0M3</accession>
<evidence type="ECO:0000313" key="3">
    <source>
        <dbReference type="Proteomes" id="UP000318878"/>
    </source>
</evidence>
<dbReference type="Gene3D" id="1.25.40.10">
    <property type="entry name" value="Tetratricopeptide repeat domain"/>
    <property type="match status" value="1"/>
</dbReference>
<evidence type="ECO:0000256" key="1">
    <source>
        <dbReference type="PROSITE-ProRule" id="PRU00339"/>
    </source>
</evidence>
<dbReference type="AlphaFoldDB" id="A0A5C5V0M3"/>
<dbReference type="RefSeq" id="WP_246120126.1">
    <property type="nucleotide sequence ID" value="NZ_SJPF01000004.1"/>
</dbReference>
<comment type="caution">
    <text evidence="2">The sequence shown here is derived from an EMBL/GenBank/DDBJ whole genome shotgun (WGS) entry which is preliminary data.</text>
</comment>
<dbReference type="SUPFAM" id="SSF48452">
    <property type="entry name" value="TPR-like"/>
    <property type="match status" value="1"/>
</dbReference>
<evidence type="ECO:0000313" key="2">
    <source>
        <dbReference type="EMBL" id="TWT31460.1"/>
    </source>
</evidence>
<proteinExistence type="predicted"/>
<sequence length="106" mass="11984">MSRREQIEALLADDPNDAFLLYGLAMEYRKEGAYEEALDRFKLLVKQTPPYVPAFFMAGQMLAEADRANEARTWLREGIEEANRQGDAHAASEMSELLMTLGQLGE</sequence>
<name>A0A5C5V0M3_9BACT</name>
<dbReference type="InterPro" id="IPR011990">
    <property type="entry name" value="TPR-like_helical_dom_sf"/>
</dbReference>
<gene>
    <name evidence="2" type="ORF">Enr8_33810</name>
</gene>
<reference evidence="2 3" key="1">
    <citation type="submission" date="2019-02" db="EMBL/GenBank/DDBJ databases">
        <title>Deep-cultivation of Planctomycetes and their phenomic and genomic characterization uncovers novel biology.</title>
        <authorList>
            <person name="Wiegand S."/>
            <person name="Jogler M."/>
            <person name="Boedeker C."/>
            <person name="Pinto D."/>
            <person name="Vollmers J."/>
            <person name="Rivas-Marin E."/>
            <person name="Kohn T."/>
            <person name="Peeters S.H."/>
            <person name="Heuer A."/>
            <person name="Rast P."/>
            <person name="Oberbeckmann S."/>
            <person name="Bunk B."/>
            <person name="Jeske O."/>
            <person name="Meyerdierks A."/>
            <person name="Storesund J.E."/>
            <person name="Kallscheuer N."/>
            <person name="Luecker S."/>
            <person name="Lage O.M."/>
            <person name="Pohl T."/>
            <person name="Merkel B.J."/>
            <person name="Hornburger P."/>
            <person name="Mueller R.-W."/>
            <person name="Bruemmer F."/>
            <person name="Labrenz M."/>
            <person name="Spormann A.M."/>
            <person name="Op Den Camp H."/>
            <person name="Overmann J."/>
            <person name="Amann R."/>
            <person name="Jetten M.S.M."/>
            <person name="Mascher T."/>
            <person name="Medema M.H."/>
            <person name="Devos D.P."/>
            <person name="Kaster A.-K."/>
            <person name="Ovreas L."/>
            <person name="Rohde M."/>
            <person name="Galperin M.Y."/>
            <person name="Jogler C."/>
        </authorList>
    </citation>
    <scope>NUCLEOTIDE SEQUENCE [LARGE SCALE GENOMIC DNA]</scope>
    <source>
        <strain evidence="2 3">Enr8</strain>
    </source>
</reference>
<dbReference type="PROSITE" id="PS50005">
    <property type="entry name" value="TPR"/>
    <property type="match status" value="1"/>
</dbReference>
<keyword evidence="1" id="KW-0802">TPR repeat</keyword>
<dbReference type="InterPro" id="IPR019734">
    <property type="entry name" value="TPR_rpt"/>
</dbReference>
<dbReference type="Proteomes" id="UP000318878">
    <property type="component" value="Unassembled WGS sequence"/>
</dbReference>